<dbReference type="GO" id="GO:0003887">
    <property type="term" value="F:DNA-directed DNA polymerase activity"/>
    <property type="evidence" value="ECO:0007669"/>
    <property type="project" value="TreeGrafter"/>
</dbReference>
<dbReference type="GO" id="GO:0043625">
    <property type="term" value="C:delta DNA polymerase complex"/>
    <property type="evidence" value="ECO:0007669"/>
    <property type="project" value="TreeGrafter"/>
</dbReference>
<name>A0A2V3IDZ2_9FLOR</name>
<dbReference type="Proteomes" id="UP000247409">
    <property type="component" value="Unassembled WGS sequence"/>
</dbReference>
<sequence>MDLKKSYTLQSYSAYVDIGPFWFLLGQRHLWATFQHVRHHRSTSPSSEVARHPRTAHTNAAPQRSKTQAHMDKFVRVEKPLSPSLRETSKKRTQPQAAPQEFVPLPSPVDWHFIQSDDATRVDVHALSKDQLEHILRLFDLNPAYGPFVGVDRLLRWQRAEQCGLSPPLLVKRVIDTGIAVSQQHAGRLW</sequence>
<dbReference type="InterPro" id="IPR007218">
    <property type="entry name" value="DNA_pol_delta_4"/>
</dbReference>
<dbReference type="PANTHER" id="PTHR14303:SF0">
    <property type="entry name" value="DNA POLYMERASE DELTA SUBUNIT 4"/>
    <property type="match status" value="1"/>
</dbReference>
<dbReference type="OrthoDB" id="5614at2759"/>
<dbReference type="EMBL" id="NBIV01000313">
    <property type="protein sequence ID" value="PXF40309.1"/>
    <property type="molecule type" value="Genomic_DNA"/>
</dbReference>
<dbReference type="STRING" id="448386.A0A2V3IDZ2"/>
<dbReference type="GO" id="GO:0006261">
    <property type="term" value="P:DNA-templated DNA replication"/>
    <property type="evidence" value="ECO:0007669"/>
    <property type="project" value="TreeGrafter"/>
</dbReference>
<feature type="compositionally biased region" description="Polar residues" evidence="1">
    <location>
        <begin position="56"/>
        <end position="68"/>
    </location>
</feature>
<feature type="region of interest" description="Disordered" evidence="1">
    <location>
        <begin position="42"/>
        <end position="71"/>
    </location>
</feature>
<dbReference type="Pfam" id="PF04081">
    <property type="entry name" value="DNA_pol_delta_4"/>
    <property type="match status" value="1"/>
</dbReference>
<dbReference type="PANTHER" id="PTHR14303">
    <property type="entry name" value="DNA POLYMERASE DELTA SUBUNIT 4"/>
    <property type="match status" value="1"/>
</dbReference>
<protein>
    <submittedName>
        <fullName evidence="2">DNA polymerase delta subunit 4</fullName>
    </submittedName>
</protein>
<dbReference type="AlphaFoldDB" id="A0A2V3IDZ2"/>
<accession>A0A2V3IDZ2</accession>
<evidence type="ECO:0000313" key="2">
    <source>
        <dbReference type="EMBL" id="PXF40309.1"/>
    </source>
</evidence>
<reference evidence="2 3" key="1">
    <citation type="journal article" date="2018" name="Mol. Biol. Evol.">
        <title>Analysis of the draft genome of the red seaweed Gracilariopsis chorda provides insights into genome size evolution in Rhodophyta.</title>
        <authorList>
            <person name="Lee J."/>
            <person name="Yang E.C."/>
            <person name="Graf L."/>
            <person name="Yang J.H."/>
            <person name="Qiu H."/>
            <person name="Zel Zion U."/>
            <person name="Chan C.X."/>
            <person name="Stephens T.G."/>
            <person name="Weber A.P.M."/>
            <person name="Boo G.H."/>
            <person name="Boo S.M."/>
            <person name="Kim K.M."/>
            <person name="Shin Y."/>
            <person name="Jung M."/>
            <person name="Lee S.J."/>
            <person name="Yim H.S."/>
            <person name="Lee J.H."/>
            <person name="Bhattacharya D."/>
            <person name="Yoon H.S."/>
        </authorList>
    </citation>
    <scope>NUCLEOTIDE SEQUENCE [LARGE SCALE GENOMIC DNA]</scope>
    <source>
        <strain evidence="2 3">SKKU-2015</strain>
        <tissue evidence="2">Whole body</tissue>
    </source>
</reference>
<feature type="region of interest" description="Disordered" evidence="1">
    <location>
        <begin position="82"/>
        <end position="101"/>
    </location>
</feature>
<gene>
    <name evidence="2" type="ORF">BWQ96_09965</name>
</gene>
<dbReference type="GO" id="GO:0000731">
    <property type="term" value="P:DNA synthesis involved in DNA repair"/>
    <property type="evidence" value="ECO:0007669"/>
    <property type="project" value="InterPro"/>
</dbReference>
<evidence type="ECO:0000313" key="3">
    <source>
        <dbReference type="Proteomes" id="UP000247409"/>
    </source>
</evidence>
<keyword evidence="3" id="KW-1185">Reference proteome</keyword>
<comment type="caution">
    <text evidence="2">The sequence shown here is derived from an EMBL/GenBank/DDBJ whole genome shotgun (WGS) entry which is preliminary data.</text>
</comment>
<organism evidence="2 3">
    <name type="scientific">Gracilariopsis chorda</name>
    <dbReference type="NCBI Taxonomy" id="448386"/>
    <lineage>
        <taxon>Eukaryota</taxon>
        <taxon>Rhodophyta</taxon>
        <taxon>Florideophyceae</taxon>
        <taxon>Rhodymeniophycidae</taxon>
        <taxon>Gracilariales</taxon>
        <taxon>Gracilariaceae</taxon>
        <taxon>Gracilariopsis</taxon>
    </lineage>
</organism>
<evidence type="ECO:0000256" key="1">
    <source>
        <dbReference type="SAM" id="MobiDB-lite"/>
    </source>
</evidence>
<proteinExistence type="predicted"/>